<dbReference type="PANTHER" id="PTHR12747:SF0">
    <property type="entry name" value="ELONGATOR COMPLEX PROTEIN 1"/>
    <property type="match status" value="1"/>
</dbReference>
<keyword evidence="5" id="KW-0539">Nucleus</keyword>
<dbReference type="Pfam" id="PF23878">
    <property type="entry name" value="TPR_ELP1"/>
    <property type="match status" value="1"/>
</dbReference>
<dbReference type="GO" id="GO:0033588">
    <property type="term" value="C:elongator holoenzyme complex"/>
    <property type="evidence" value="ECO:0007669"/>
    <property type="project" value="InterPro"/>
</dbReference>
<evidence type="ECO:0000259" key="11">
    <source>
        <dbReference type="Pfam" id="PF23936"/>
    </source>
</evidence>
<dbReference type="GO" id="GO:0005634">
    <property type="term" value="C:nucleus"/>
    <property type="evidence" value="ECO:0007669"/>
    <property type="project" value="UniProtKB-SubCell"/>
</dbReference>
<dbReference type="InterPro" id="IPR011990">
    <property type="entry name" value="TPR-like_helical_dom_sf"/>
</dbReference>
<comment type="subcellular location">
    <subcellularLocation>
        <location evidence="5">Cytoplasm</location>
    </subcellularLocation>
    <subcellularLocation>
        <location evidence="5">Nucleus</location>
    </subcellularLocation>
</comment>
<feature type="domain" description="ELP1 first N-terminal beta-propeller" evidence="7">
    <location>
        <begin position="6"/>
        <end position="364"/>
    </location>
</feature>
<name>A0A1Y1YHY1_9FUNG</name>
<dbReference type="InterPro" id="IPR056166">
    <property type="entry name" value="TPR_ELP1"/>
</dbReference>
<dbReference type="Proteomes" id="UP000193920">
    <property type="component" value="Unassembled WGS sequence"/>
</dbReference>
<dbReference type="InterPro" id="IPR056167">
    <property type="entry name" value="A-sol_ELP1"/>
</dbReference>
<dbReference type="EMBL" id="MCOG01000587">
    <property type="protein sequence ID" value="ORX97622.1"/>
    <property type="molecule type" value="Genomic_DNA"/>
</dbReference>
<feature type="domain" description="ELP1 three-helical bundle" evidence="11">
    <location>
        <begin position="1134"/>
        <end position="1318"/>
    </location>
</feature>
<sequence length="1389" mass="161806">MRSLFLQTISNSRLIPSSEEELKIPSHISINNDDESTYVSLYSETRKENIIFKITTENEVHSINEFHSFPSSLNNIIIGLQVLSEMQTLCVSFSNGDIYTIQLNSPMDNVEVECVGSIDSGIECMSWSPDQEIVIFITGDKKIIEMNKFFDVLNEIPIEVEEFGEDVQVNVGWGKKETQFHGAGEKEKAKIKIDKTKIKLSKDDDFKIRVSWRGDGEYFVCSTVGHEDKIKQRKVRVYNRDCVLQSTNEIMDQLEHTLCWRPSGNLIASSQRFTHKHNVIFLERNGLKHGEFTIREPLTSKIIEVLWNFDSSVLALWMERYDKNQKTESVVQIWLMNNYHWYLKQEHIFNKELGMISSLEWDPEKPLRLHILTTKYMYLQYNYEYCIFSSTFVSENDPATVIVIDGKEALYTPFRYQNVPPPMSSFKANLEENASYISFAPVNIGDDFCVLLSNNIVQFFQSNVENKPIQGPSLIGKIKKFIKYIYILLFLFFYHVMHINNLIKRLPGENIHYRQLTWINEDTLIVISHDLNVDNSLERLLCIKIEKEENDIKIVKTSEKIFDDNNNKIDILMESSDASLYSVEIDNNLDIIYKPFEECLQLNDICPWLAVTYIGKDEEQKTKCVIGLTSRNRLYANEKLIVSNCTSFYIHSDFLIFTTMTHTARFLPLNIAFDNFKITDEGNNISNIFDTSIRRVERGSRIVTAVKSNISLVLQMPRGNLETVCPRALVLMKVRNLLNKYNYKDALIMCRKHRIDMNILCDHNLEKFVENIEMFVKQIDNQDYFNLFISGLKNEDITKGMYKMKDYSTNSNQSTPLQINYQNISNPNYSKDNSLMSLITNKENSQNKVNKICNAIRKTFESVDKIKYVQPILTTYVKNEPPLLEEALYCIKAIKADNKPELAEKAIKYIIFLVNVDKLYNIALGLYDFELVLMIAQHSQKDPREYIPFLQNLQKLEINYQHFKINDYLERYEKALKCLSNSGEEYFNDCLNYIKKHFLYNEAMKIFKNDETKYSKILIVYAEYLASHELFSQAGLAYWMAKEYEKAIEYYQKTGSWREIFTIATSQNYNSEKLKEIANNLIEQFQEEKLYEDAAHIYIEYLNEPKQAVIHYLKSGKWLEAIRLYFKHHLQSELETQVISMLLSGQSRLITTIKEYMELYTKQASRLVEIRIEKQKKLESGEIFKLDERTLDGSTNNNIDILPDTMSMASKFTGFTAYTLANSLMTAATASINTGKGGRKRRKLQRKMMKGKKGSIYEEGYLINSLRKTIQRLDDIHESVKSLCQALLQFNKVEAAKELQDIYYNNTIMVIKPQIDQIFIPTPVPETVEQIRARLMSSVPIAAPTIQEEKPKLIQNENTPVVSWPFAMLENHCPNPKELMEKLKKKEEF</sequence>
<feature type="domain" description="ELP1 alpha-solenoid" evidence="10">
    <location>
        <begin position="727"/>
        <end position="815"/>
    </location>
</feature>
<feature type="domain" description="ELP1 N-terminal second beta-propeller" evidence="8">
    <location>
        <begin position="403"/>
        <end position="703"/>
    </location>
</feature>
<dbReference type="InterPro" id="IPR000547">
    <property type="entry name" value="Clathrin_H-chain/VPS_repeat"/>
</dbReference>
<protein>
    <recommendedName>
        <fullName evidence="5">Elongator complex protein 1</fullName>
    </recommendedName>
</protein>
<dbReference type="Gene3D" id="1.25.40.470">
    <property type="match status" value="1"/>
</dbReference>
<evidence type="ECO:0000256" key="6">
    <source>
        <dbReference type="PROSITE-ProRule" id="PRU01006"/>
    </source>
</evidence>
<dbReference type="GO" id="GO:0006886">
    <property type="term" value="P:intracellular protein transport"/>
    <property type="evidence" value="ECO:0007669"/>
    <property type="project" value="UniProtKB-UniRule"/>
</dbReference>
<keyword evidence="13" id="KW-1185">Reference proteome</keyword>
<evidence type="ECO:0000256" key="1">
    <source>
        <dbReference type="ARBA" id="ARBA00005043"/>
    </source>
</evidence>
<evidence type="ECO:0000256" key="4">
    <source>
        <dbReference type="ARBA" id="ARBA00022694"/>
    </source>
</evidence>
<accession>A0A1Y1YHY1</accession>
<organism evidence="12 13">
    <name type="scientific">Neocallimastix californiae</name>
    <dbReference type="NCBI Taxonomy" id="1754190"/>
    <lineage>
        <taxon>Eukaryota</taxon>
        <taxon>Fungi</taxon>
        <taxon>Fungi incertae sedis</taxon>
        <taxon>Chytridiomycota</taxon>
        <taxon>Chytridiomycota incertae sedis</taxon>
        <taxon>Neocallimastigomycetes</taxon>
        <taxon>Neocallimastigales</taxon>
        <taxon>Neocallimastigaceae</taxon>
        <taxon>Neocallimastix</taxon>
    </lineage>
</organism>
<comment type="function">
    <text evidence="5">Component of the elongator complex which is required for multiple tRNA modifications, including mcm5U (5-methoxycarbonylmethyl uridine), mcm5s2U (5-methoxycarbonylmethyl-2-thiouridine), and ncm5U (5-carbamoylmethyl uridine). The elongator complex catalyzes formation of carboxymethyluridine in the wobble base at position 34 in tRNAs.</text>
</comment>
<dbReference type="InterPro" id="IPR056169">
    <property type="entry name" value="HB_ELP1"/>
</dbReference>
<feature type="repeat" description="CHCR" evidence="6">
    <location>
        <begin position="991"/>
        <end position="1151"/>
    </location>
</feature>
<dbReference type="UniPathway" id="UPA00988"/>
<dbReference type="InterPro" id="IPR006849">
    <property type="entry name" value="Elp1"/>
</dbReference>
<dbReference type="InterPro" id="IPR056164">
    <property type="entry name" value="Beta-prop_ELP1_1st"/>
</dbReference>
<feature type="domain" description="ELP1 TPR" evidence="9">
    <location>
        <begin position="960"/>
        <end position="1122"/>
    </location>
</feature>
<keyword evidence="3 5" id="KW-0963">Cytoplasm</keyword>
<evidence type="ECO:0000259" key="7">
    <source>
        <dbReference type="Pfam" id="PF04762"/>
    </source>
</evidence>
<dbReference type="OrthoDB" id="40048at2759"/>
<dbReference type="PANTHER" id="PTHR12747">
    <property type="entry name" value="ELONGATOR COMPLEX PROTEIN 1"/>
    <property type="match status" value="1"/>
</dbReference>
<comment type="caution">
    <text evidence="12">The sequence shown here is derived from an EMBL/GenBank/DDBJ whole genome shotgun (WGS) entry which is preliminary data.</text>
</comment>
<proteinExistence type="inferred from homology"/>
<dbReference type="SUPFAM" id="SSF48452">
    <property type="entry name" value="TPR-like"/>
    <property type="match status" value="1"/>
</dbReference>
<comment type="similarity">
    <text evidence="2 5">Belongs to the ELP1/IKA1 family.</text>
</comment>
<evidence type="ECO:0000256" key="5">
    <source>
        <dbReference type="PIRNR" id="PIRNR017233"/>
    </source>
</evidence>
<dbReference type="STRING" id="1754190.A0A1Y1YHY1"/>
<dbReference type="Pfam" id="PF23936">
    <property type="entry name" value="HB_ELP1"/>
    <property type="match status" value="1"/>
</dbReference>
<dbReference type="GO" id="GO:0016301">
    <property type="term" value="F:kinase activity"/>
    <property type="evidence" value="ECO:0007669"/>
    <property type="project" value="UniProtKB-KW"/>
</dbReference>
<dbReference type="Pfam" id="PF23925">
    <property type="entry name" value="A-sol_ELP1"/>
    <property type="match status" value="2"/>
</dbReference>
<keyword evidence="12" id="KW-0418">Kinase</keyword>
<dbReference type="GO" id="GO:0016192">
    <property type="term" value="P:vesicle-mediated transport"/>
    <property type="evidence" value="ECO:0007669"/>
    <property type="project" value="InterPro"/>
</dbReference>
<comment type="pathway">
    <text evidence="1">tRNA modification; 5-methoxycarbonylmethyl-2-thiouridine-tRNA biosynthesis.</text>
</comment>
<dbReference type="Pfam" id="PF04762">
    <property type="entry name" value="Beta-prop_ELP1_1st"/>
    <property type="match status" value="1"/>
</dbReference>
<dbReference type="GO" id="GO:0002926">
    <property type="term" value="P:tRNA wobble base 5-methoxycarbonylmethyl-2-thiouridinylation"/>
    <property type="evidence" value="ECO:0007669"/>
    <property type="project" value="TreeGrafter"/>
</dbReference>
<evidence type="ECO:0000313" key="12">
    <source>
        <dbReference type="EMBL" id="ORX97622.1"/>
    </source>
</evidence>
<dbReference type="GO" id="GO:0005829">
    <property type="term" value="C:cytosol"/>
    <property type="evidence" value="ECO:0007669"/>
    <property type="project" value="TreeGrafter"/>
</dbReference>
<dbReference type="InterPro" id="IPR056165">
    <property type="entry name" value="Beta-prop_ELP1_2nd"/>
</dbReference>
<dbReference type="SUPFAM" id="SSF82171">
    <property type="entry name" value="DPP6 N-terminal domain-like"/>
    <property type="match status" value="1"/>
</dbReference>
<evidence type="ECO:0000256" key="3">
    <source>
        <dbReference type="ARBA" id="ARBA00022490"/>
    </source>
</evidence>
<evidence type="ECO:0000259" key="8">
    <source>
        <dbReference type="Pfam" id="PF23797"/>
    </source>
</evidence>
<feature type="domain" description="ELP1 alpha-solenoid" evidence="10">
    <location>
        <begin position="828"/>
        <end position="953"/>
    </location>
</feature>
<dbReference type="GO" id="GO:0000049">
    <property type="term" value="F:tRNA binding"/>
    <property type="evidence" value="ECO:0007669"/>
    <property type="project" value="TreeGrafter"/>
</dbReference>
<dbReference type="PIRSF" id="PIRSF017233">
    <property type="entry name" value="IKAP"/>
    <property type="match status" value="1"/>
</dbReference>
<evidence type="ECO:0000256" key="2">
    <source>
        <dbReference type="ARBA" id="ARBA00006086"/>
    </source>
</evidence>
<evidence type="ECO:0000313" key="13">
    <source>
        <dbReference type="Proteomes" id="UP000193920"/>
    </source>
</evidence>
<keyword evidence="12" id="KW-0808">Transferase</keyword>
<dbReference type="PROSITE" id="PS50236">
    <property type="entry name" value="CHCR"/>
    <property type="match status" value="1"/>
</dbReference>
<reference evidence="12 13" key="1">
    <citation type="submission" date="2016-08" db="EMBL/GenBank/DDBJ databases">
        <title>A Parts List for Fungal Cellulosomes Revealed by Comparative Genomics.</title>
        <authorList>
            <consortium name="DOE Joint Genome Institute"/>
            <person name="Haitjema C.H."/>
            <person name="Gilmore S.P."/>
            <person name="Henske J.K."/>
            <person name="Solomon K.V."/>
            <person name="De Groot R."/>
            <person name="Kuo A."/>
            <person name="Mondo S.J."/>
            <person name="Salamov A.A."/>
            <person name="Labutti K."/>
            <person name="Zhao Z."/>
            <person name="Chiniquy J."/>
            <person name="Barry K."/>
            <person name="Brewer H.M."/>
            <person name="Purvine S.O."/>
            <person name="Wright A.T."/>
            <person name="Boxma B."/>
            <person name="Van Alen T."/>
            <person name="Hackstein J.H."/>
            <person name="Baker S.E."/>
            <person name="Grigoriev I.V."/>
            <person name="O'Malley M.A."/>
        </authorList>
    </citation>
    <scope>NUCLEOTIDE SEQUENCE [LARGE SCALE GENOMIC DNA]</scope>
    <source>
        <strain evidence="12 13">G1</strain>
    </source>
</reference>
<keyword evidence="4" id="KW-0819">tRNA processing</keyword>
<evidence type="ECO:0000259" key="10">
    <source>
        <dbReference type="Pfam" id="PF23925"/>
    </source>
</evidence>
<gene>
    <name evidence="12" type="ORF">LY90DRAFT_524913</name>
</gene>
<evidence type="ECO:0000259" key="9">
    <source>
        <dbReference type="Pfam" id="PF23878"/>
    </source>
</evidence>
<dbReference type="Pfam" id="PF23797">
    <property type="entry name" value="Beta-prop_ELP1_2nd"/>
    <property type="match status" value="1"/>
</dbReference>